<dbReference type="RefSeq" id="WP_114299349.1">
    <property type="nucleotide sequence ID" value="NZ_QPJT01000028.1"/>
</dbReference>
<protein>
    <submittedName>
        <fullName evidence="2">Putative restriction endonuclease</fullName>
    </submittedName>
</protein>
<dbReference type="EMBL" id="QPJT01000028">
    <property type="protein sequence ID" value="RCX10525.1"/>
    <property type="molecule type" value="Genomic_DNA"/>
</dbReference>
<organism evidence="2 3">
    <name type="scientific">Anaerobacterium chartisolvens</name>
    <dbReference type="NCBI Taxonomy" id="1297424"/>
    <lineage>
        <taxon>Bacteria</taxon>
        <taxon>Bacillati</taxon>
        <taxon>Bacillota</taxon>
        <taxon>Clostridia</taxon>
        <taxon>Eubacteriales</taxon>
        <taxon>Oscillospiraceae</taxon>
        <taxon>Anaerobacterium</taxon>
    </lineage>
</organism>
<proteinExistence type="predicted"/>
<dbReference type="SUPFAM" id="SSF52980">
    <property type="entry name" value="Restriction endonuclease-like"/>
    <property type="match status" value="1"/>
</dbReference>
<gene>
    <name evidence="2" type="ORF">DFR58_12824</name>
</gene>
<dbReference type="Gene3D" id="3.90.1570.10">
    <property type="entry name" value="tt1808, chain A"/>
    <property type="match status" value="1"/>
</dbReference>
<keyword evidence="2" id="KW-0378">Hydrolase</keyword>
<feature type="domain" description="Putative restriction endonuclease" evidence="1">
    <location>
        <begin position="12"/>
        <end position="158"/>
    </location>
</feature>
<keyword evidence="2" id="KW-0255">Endonuclease</keyword>
<dbReference type="PANTHER" id="PTHR34107">
    <property type="entry name" value="SLL0198 PROTEIN-RELATED"/>
    <property type="match status" value="1"/>
</dbReference>
<accession>A0A369AN78</accession>
<evidence type="ECO:0000313" key="3">
    <source>
        <dbReference type="Proteomes" id="UP000253034"/>
    </source>
</evidence>
<dbReference type="InterPro" id="IPR012296">
    <property type="entry name" value="Nuclease_put_TT1808"/>
</dbReference>
<dbReference type="InterPro" id="IPR011335">
    <property type="entry name" value="Restrct_endonuc-II-like"/>
</dbReference>
<dbReference type="Proteomes" id="UP000253034">
    <property type="component" value="Unassembled WGS sequence"/>
</dbReference>
<keyword evidence="3" id="KW-1185">Reference proteome</keyword>
<dbReference type="CDD" id="cd06260">
    <property type="entry name" value="DUF820-like"/>
    <property type="match status" value="1"/>
</dbReference>
<evidence type="ECO:0000259" key="1">
    <source>
        <dbReference type="Pfam" id="PF05685"/>
    </source>
</evidence>
<dbReference type="GO" id="GO:0004519">
    <property type="term" value="F:endonuclease activity"/>
    <property type="evidence" value="ECO:0007669"/>
    <property type="project" value="UniProtKB-KW"/>
</dbReference>
<comment type="caution">
    <text evidence="2">The sequence shown here is derived from an EMBL/GenBank/DDBJ whole genome shotgun (WGS) entry which is preliminary data.</text>
</comment>
<keyword evidence="2" id="KW-0540">Nuclease</keyword>
<sequence length="179" mass="20559">MPDLNYYEGNMTVEWVNGIKYMSPSPHPNHGRVYSKIFNTIFSYLEGKSCEVFPDKTDLSLSDPKSPINIVDIKQPIVPDLFVVCDKKYELVGNNIVAIPDFICEIVSPSSIKMDNVIKKELYLSKGVREYWIVNYYDKTITVCFDGKESIFSFQDEVRVSIFGDLAVCLKDIRLFDEN</sequence>
<dbReference type="OrthoDB" id="9808428at2"/>
<dbReference type="PANTHER" id="PTHR34107:SF4">
    <property type="entry name" value="SLL1222 PROTEIN"/>
    <property type="match status" value="1"/>
</dbReference>
<dbReference type="AlphaFoldDB" id="A0A369AN78"/>
<dbReference type="Pfam" id="PF05685">
    <property type="entry name" value="Uma2"/>
    <property type="match status" value="1"/>
</dbReference>
<evidence type="ECO:0000313" key="2">
    <source>
        <dbReference type="EMBL" id="RCX10525.1"/>
    </source>
</evidence>
<reference evidence="2 3" key="1">
    <citation type="submission" date="2018-07" db="EMBL/GenBank/DDBJ databases">
        <title>Genomic Encyclopedia of Type Strains, Phase IV (KMG-IV): sequencing the most valuable type-strain genomes for metagenomic binning, comparative biology and taxonomic classification.</title>
        <authorList>
            <person name="Goeker M."/>
        </authorList>
    </citation>
    <scope>NUCLEOTIDE SEQUENCE [LARGE SCALE GENOMIC DNA]</scope>
    <source>
        <strain evidence="2 3">DSM 27016</strain>
    </source>
</reference>
<name>A0A369AN78_9FIRM</name>
<dbReference type="InterPro" id="IPR008538">
    <property type="entry name" value="Uma2"/>
</dbReference>